<keyword evidence="3" id="KW-0067">ATP-binding</keyword>
<dbReference type="InterPro" id="IPR018078">
    <property type="entry name" value="DNA-binding_RecF_CS"/>
</dbReference>
<dbReference type="CDD" id="cd03214">
    <property type="entry name" value="ABC_Iron-Siderophores_B12_Hemin"/>
    <property type="match status" value="1"/>
</dbReference>
<dbReference type="OrthoDB" id="9799337at2"/>
<evidence type="ECO:0000256" key="2">
    <source>
        <dbReference type="ARBA" id="ARBA00022741"/>
    </source>
</evidence>
<dbReference type="PATRIC" id="fig|1453497.3.peg.1421"/>
<dbReference type="InterPro" id="IPR003439">
    <property type="entry name" value="ABC_transporter-like_ATP-bd"/>
</dbReference>
<dbReference type="GO" id="GO:0016887">
    <property type="term" value="F:ATP hydrolysis activity"/>
    <property type="evidence" value="ECO:0007669"/>
    <property type="project" value="InterPro"/>
</dbReference>
<dbReference type="PROSITE" id="PS50893">
    <property type="entry name" value="ABC_TRANSPORTER_2"/>
    <property type="match status" value="1"/>
</dbReference>
<dbReference type="GO" id="GO:0006281">
    <property type="term" value="P:DNA repair"/>
    <property type="evidence" value="ECO:0007669"/>
    <property type="project" value="InterPro"/>
</dbReference>
<sequence>MAEALNISNLKYSYGENVALKGVNLSLREGEILSVLGPNGSGKTTLLKVISGILHDYKGSIKLYGKEISRYSVKELAKLVSYIPQEFSPAFDLKCETIVLFGRNPYVKAFKGFVKEDYKIVSESMEKADILDFKERLFRTLSGGERQRVVIAKAIAQKGKLMLLDEFTSHLDPGHSQKLMELVKNMIKQEEITAINIAHDINQAINISDRLAFLKAGRVIAHGRVEDILSVSLIEEVYEARSSIIENPITKKPLVVFY</sequence>
<dbReference type="GO" id="GO:0005524">
    <property type="term" value="F:ATP binding"/>
    <property type="evidence" value="ECO:0007669"/>
    <property type="project" value="UniProtKB-KW"/>
</dbReference>
<feature type="domain" description="ABC transporter" evidence="5">
    <location>
        <begin position="5"/>
        <end position="241"/>
    </location>
</feature>
<evidence type="ECO:0000256" key="1">
    <source>
        <dbReference type="ARBA" id="ARBA00022448"/>
    </source>
</evidence>
<accession>A0A176K2R6</accession>
<dbReference type="SMART" id="SM00382">
    <property type="entry name" value="AAA"/>
    <property type="match status" value="1"/>
</dbReference>
<dbReference type="RefSeq" id="WP_068346256.1">
    <property type="nucleotide sequence ID" value="NZ_JFHK01000004.1"/>
</dbReference>
<evidence type="ECO:0000259" key="5">
    <source>
        <dbReference type="PROSITE" id="PS50893"/>
    </source>
</evidence>
<dbReference type="PANTHER" id="PTHR42794:SF1">
    <property type="entry name" value="HEMIN IMPORT ATP-BINDING PROTEIN HMUV"/>
    <property type="match status" value="1"/>
</dbReference>
<keyword evidence="2" id="KW-0547">Nucleotide-binding</keyword>
<keyword evidence="7" id="KW-1185">Reference proteome</keyword>
<dbReference type="PROSITE" id="PS00618">
    <property type="entry name" value="RECF_2"/>
    <property type="match status" value="1"/>
</dbReference>
<dbReference type="STRING" id="1453497.AT15_07135"/>
<dbReference type="PANTHER" id="PTHR42794">
    <property type="entry name" value="HEMIN IMPORT ATP-BINDING PROTEIN HMUV"/>
    <property type="match status" value="1"/>
</dbReference>
<dbReference type="InterPro" id="IPR003593">
    <property type="entry name" value="AAA+_ATPase"/>
</dbReference>
<keyword evidence="4" id="KW-1278">Translocase</keyword>
<name>A0A176K2R6_9BACT</name>
<proteinExistence type="predicted"/>
<evidence type="ECO:0000313" key="7">
    <source>
        <dbReference type="Proteomes" id="UP000077339"/>
    </source>
</evidence>
<dbReference type="InterPro" id="IPR027417">
    <property type="entry name" value="P-loop_NTPase"/>
</dbReference>
<dbReference type="InterPro" id="IPR017871">
    <property type="entry name" value="ABC_transporter-like_CS"/>
</dbReference>
<dbReference type="AlphaFoldDB" id="A0A176K2R6"/>
<dbReference type="EMBL" id="JFHK01000004">
    <property type="protein sequence ID" value="OAA31262.1"/>
    <property type="molecule type" value="Genomic_DNA"/>
</dbReference>
<organism evidence="6 7">
    <name type="scientific">Kosmotoga arenicorallina S304</name>
    <dbReference type="NCBI Taxonomy" id="1453497"/>
    <lineage>
        <taxon>Bacteria</taxon>
        <taxon>Thermotogati</taxon>
        <taxon>Thermotogota</taxon>
        <taxon>Thermotogae</taxon>
        <taxon>Kosmotogales</taxon>
        <taxon>Kosmotogaceae</taxon>
        <taxon>Kosmotoga</taxon>
    </lineage>
</organism>
<comment type="caution">
    <text evidence="6">The sequence shown here is derived from an EMBL/GenBank/DDBJ whole genome shotgun (WGS) entry which is preliminary data.</text>
</comment>
<dbReference type="FunFam" id="3.40.50.300:FF:000134">
    <property type="entry name" value="Iron-enterobactin ABC transporter ATP-binding protein"/>
    <property type="match status" value="1"/>
</dbReference>
<evidence type="ECO:0000256" key="4">
    <source>
        <dbReference type="ARBA" id="ARBA00022967"/>
    </source>
</evidence>
<dbReference type="Gene3D" id="3.40.50.300">
    <property type="entry name" value="P-loop containing nucleotide triphosphate hydrolases"/>
    <property type="match status" value="1"/>
</dbReference>
<dbReference type="SUPFAM" id="SSF52540">
    <property type="entry name" value="P-loop containing nucleoside triphosphate hydrolases"/>
    <property type="match status" value="1"/>
</dbReference>
<dbReference type="GO" id="GO:0003697">
    <property type="term" value="F:single-stranded DNA binding"/>
    <property type="evidence" value="ECO:0007669"/>
    <property type="project" value="InterPro"/>
</dbReference>
<evidence type="ECO:0000313" key="6">
    <source>
        <dbReference type="EMBL" id="OAA31262.1"/>
    </source>
</evidence>
<gene>
    <name evidence="6" type="ORF">AT15_07135</name>
</gene>
<dbReference type="Proteomes" id="UP000077339">
    <property type="component" value="Unassembled WGS sequence"/>
</dbReference>
<dbReference type="Pfam" id="PF00005">
    <property type="entry name" value="ABC_tran"/>
    <property type="match status" value="1"/>
</dbReference>
<keyword evidence="1" id="KW-0813">Transport</keyword>
<protein>
    <submittedName>
        <fullName evidence="6">ABC transporter</fullName>
    </submittedName>
</protein>
<dbReference type="PROSITE" id="PS00211">
    <property type="entry name" value="ABC_TRANSPORTER_1"/>
    <property type="match status" value="1"/>
</dbReference>
<reference evidence="6 7" key="1">
    <citation type="submission" date="2014-02" db="EMBL/GenBank/DDBJ databases">
        <title>Kosmotoga genome sequencing.</title>
        <authorList>
            <person name="Pollo S.M."/>
            <person name="Charchuk R."/>
            <person name="Nesbo C.L."/>
        </authorList>
    </citation>
    <scope>NUCLEOTIDE SEQUENCE [LARGE SCALE GENOMIC DNA]</scope>
    <source>
        <strain evidence="6 7">S304</strain>
    </source>
</reference>
<evidence type="ECO:0000256" key="3">
    <source>
        <dbReference type="ARBA" id="ARBA00022840"/>
    </source>
</evidence>